<dbReference type="AlphaFoldDB" id="A0A1W0D803"/>
<feature type="transmembrane region" description="Helical" evidence="6">
    <location>
        <begin position="63"/>
        <end position="81"/>
    </location>
</feature>
<dbReference type="Gene3D" id="1.20.1740.10">
    <property type="entry name" value="Amino acid/polyamine transporter I"/>
    <property type="match status" value="1"/>
</dbReference>
<keyword evidence="2" id="KW-1003">Cell membrane</keyword>
<comment type="caution">
    <text evidence="7">The sequence shown here is derived from an EMBL/GenBank/DDBJ whole genome shotgun (WGS) entry which is preliminary data.</text>
</comment>
<dbReference type="EMBL" id="MUKV01000003">
    <property type="protein sequence ID" value="OQS43134.1"/>
    <property type="molecule type" value="Genomic_DNA"/>
</dbReference>
<feature type="transmembrane region" description="Helical" evidence="6">
    <location>
        <begin position="263"/>
        <end position="289"/>
    </location>
</feature>
<protein>
    <submittedName>
        <fullName evidence="7">Amino acid transporter</fullName>
    </submittedName>
</protein>
<feature type="transmembrane region" description="Helical" evidence="6">
    <location>
        <begin position="180"/>
        <end position="200"/>
    </location>
</feature>
<dbReference type="PIRSF" id="PIRSF006060">
    <property type="entry name" value="AA_transporter"/>
    <property type="match status" value="1"/>
</dbReference>
<dbReference type="Pfam" id="PF13520">
    <property type="entry name" value="AA_permease_2"/>
    <property type="match status" value="1"/>
</dbReference>
<feature type="transmembrane region" description="Helical" evidence="6">
    <location>
        <begin position="469"/>
        <end position="491"/>
    </location>
</feature>
<accession>A0A1W0D803</accession>
<sequence length="516" mass="54359">MRNVDNALPAPDGGGLSAKGLPAGSIGILGLVVIGISVCAPAYTLTASLGPAATQVGKQMPAVFFVSFIPMLLVAIGYRELNREMPDAGTSFTWATRAFGPWIGWVAGWGLVVSTVLVLSNTAGVAVDFMYLALGQALERPDIAALPDDAVVNIASCLSFMAVATWISCRGLQSTKRVQYVLVSFQALVLAWFAWAAFSAAADGGHPYSIPVEWSWFNPFAVESFSQFAAGVAVSIFAYWGWDTVVTISEETTGDKRANLSGKAATLVMVLLVGSYVLISAAVVSFAGVGTDATGLANPAIAANVFTALAGPVMGPAAILLSLAVMSSSAASLQSTFMSPARTMLAMGHYQALPAKYAVVESRFKAPAYATVVSALVASVFYAVMRVVSENVLSDTITALGMMVCFYYGLTAFACVWYFRKQALTSARHFLLRGLCPGLGGILLFVALVRTTLDSMDPAFGSGSHIGGLGLVFILGVTVALTGLLVMLYMYRKYPAFFRGEVLKKGTPVFGFDERI</sequence>
<evidence type="ECO:0000256" key="6">
    <source>
        <dbReference type="SAM" id="Phobius"/>
    </source>
</evidence>
<evidence type="ECO:0000313" key="8">
    <source>
        <dbReference type="Proteomes" id="UP000192721"/>
    </source>
</evidence>
<dbReference type="RefSeq" id="WP_081554675.1">
    <property type="nucleotide sequence ID" value="NZ_MUKV01000003.1"/>
</dbReference>
<evidence type="ECO:0000256" key="4">
    <source>
        <dbReference type="ARBA" id="ARBA00022989"/>
    </source>
</evidence>
<feature type="transmembrane region" description="Helical" evidence="6">
    <location>
        <begin position="430"/>
        <end position="449"/>
    </location>
</feature>
<feature type="transmembrane region" description="Helical" evidence="6">
    <location>
        <begin position="397"/>
        <end position="418"/>
    </location>
</feature>
<evidence type="ECO:0000256" key="2">
    <source>
        <dbReference type="ARBA" id="ARBA00022475"/>
    </source>
</evidence>
<dbReference type="GO" id="GO:0022857">
    <property type="term" value="F:transmembrane transporter activity"/>
    <property type="evidence" value="ECO:0007669"/>
    <property type="project" value="InterPro"/>
</dbReference>
<evidence type="ECO:0000256" key="1">
    <source>
        <dbReference type="ARBA" id="ARBA00004651"/>
    </source>
</evidence>
<name>A0A1W0D803_9NEIS</name>
<dbReference type="PANTHER" id="PTHR42770">
    <property type="entry name" value="AMINO ACID TRANSPORTER-RELATED"/>
    <property type="match status" value="1"/>
</dbReference>
<evidence type="ECO:0000256" key="5">
    <source>
        <dbReference type="ARBA" id="ARBA00023136"/>
    </source>
</evidence>
<keyword evidence="3 6" id="KW-0812">Transmembrane</keyword>
<feature type="transmembrane region" description="Helical" evidence="6">
    <location>
        <begin position="301"/>
        <end position="325"/>
    </location>
</feature>
<evidence type="ECO:0000256" key="3">
    <source>
        <dbReference type="ARBA" id="ARBA00022692"/>
    </source>
</evidence>
<keyword evidence="4 6" id="KW-1133">Transmembrane helix</keyword>
<dbReference type="InterPro" id="IPR050367">
    <property type="entry name" value="APC_superfamily"/>
</dbReference>
<gene>
    <name evidence="7" type="ORF">B0T45_03965</name>
</gene>
<dbReference type="InterPro" id="IPR002293">
    <property type="entry name" value="AA/rel_permease1"/>
</dbReference>
<organism evidence="7 8">
    <name type="scientific">Chromobacterium haemolyticum</name>
    <dbReference type="NCBI Taxonomy" id="394935"/>
    <lineage>
        <taxon>Bacteria</taxon>
        <taxon>Pseudomonadati</taxon>
        <taxon>Pseudomonadota</taxon>
        <taxon>Betaproteobacteria</taxon>
        <taxon>Neisseriales</taxon>
        <taxon>Chromobacteriaceae</taxon>
        <taxon>Chromobacterium</taxon>
    </lineage>
</organism>
<reference evidence="7 8" key="1">
    <citation type="submission" date="2017-02" db="EMBL/GenBank/DDBJ databases">
        <title>Chromobacterium haemolyticum H5244.</title>
        <authorList>
            <person name="Gulvik C.A."/>
        </authorList>
    </citation>
    <scope>NUCLEOTIDE SEQUENCE [LARGE SCALE GENOMIC DNA]</scope>
    <source>
        <strain evidence="7 8">H5244</strain>
    </source>
</reference>
<proteinExistence type="predicted"/>
<dbReference type="PANTHER" id="PTHR42770:SF16">
    <property type="entry name" value="AMINO ACID PERMEASE"/>
    <property type="match status" value="1"/>
</dbReference>
<feature type="transmembrane region" description="Helical" evidence="6">
    <location>
        <begin position="21"/>
        <end position="43"/>
    </location>
</feature>
<dbReference type="Proteomes" id="UP000192721">
    <property type="component" value="Unassembled WGS sequence"/>
</dbReference>
<dbReference type="GO" id="GO:0005886">
    <property type="term" value="C:plasma membrane"/>
    <property type="evidence" value="ECO:0007669"/>
    <property type="project" value="UniProtKB-SubCell"/>
</dbReference>
<keyword evidence="5 6" id="KW-0472">Membrane</keyword>
<feature type="transmembrane region" description="Helical" evidence="6">
    <location>
        <begin position="366"/>
        <end position="385"/>
    </location>
</feature>
<comment type="subcellular location">
    <subcellularLocation>
        <location evidence="1">Cell membrane</location>
        <topology evidence="1">Multi-pass membrane protein</topology>
    </subcellularLocation>
</comment>
<feature type="transmembrane region" description="Helical" evidence="6">
    <location>
        <begin position="102"/>
        <end position="130"/>
    </location>
</feature>
<feature type="transmembrane region" description="Helical" evidence="6">
    <location>
        <begin position="150"/>
        <end position="168"/>
    </location>
</feature>
<feature type="transmembrane region" description="Helical" evidence="6">
    <location>
        <begin position="220"/>
        <end position="242"/>
    </location>
</feature>
<evidence type="ECO:0000313" key="7">
    <source>
        <dbReference type="EMBL" id="OQS43134.1"/>
    </source>
</evidence>